<dbReference type="EMBL" id="KZ819995">
    <property type="protein sequence ID" value="PWN49883.1"/>
    <property type="molecule type" value="Genomic_DNA"/>
</dbReference>
<protein>
    <submittedName>
        <fullName evidence="1">Uncharacterized protein</fullName>
    </submittedName>
</protein>
<accession>A0ACD0NVI9</accession>
<keyword evidence="2" id="KW-1185">Reference proteome</keyword>
<sequence length="462" mass="50560">MSTPREFDVVLYGATGFTGKICAKYLSKHPQNPKWALAGRNSERLKDLRSKLDLGDHVGTIQANSFDPDSLDAMAKRVKVVINIVGPYRKNNAEAVVKACVQNGTSYVDLSGETAFNATLIEKYHLAAQAKQSIIAPSVGFDSLPFDVTTFLAAQHAKQSAGPGSEIESVSVAVVAKGGISSGTISSAIDMHLDKSQLSPGKPDWLSPVSGRHTSDWYGSKYFPQFKKYGAFSPFTPHNHRIVNRTWGLLEQHESKLRYGKHFQYDDGIIMPFRPLALLVSLFTRIFGWLIANVALVSSPLLLADVRFDPTASPDLTICYSLASRVRYCVSLTVDFNSIVLPPMKVRWLLTKTLPENGGPPENVLINGKIDARALAKTSGPESKRSICTMRAKGDPGYQLTARMIVETALTICLESHRLPEIATKGGVLTPALVGADLISERLTRFADFTIECTEFEDPKSK</sequence>
<name>A0ACD0NVI9_9BASI</name>
<reference evidence="1 2" key="1">
    <citation type="journal article" date="2018" name="Mol. Biol. Evol.">
        <title>Broad Genomic Sampling Reveals a Smut Pathogenic Ancestry of the Fungal Clade Ustilaginomycotina.</title>
        <authorList>
            <person name="Kijpornyongpan T."/>
            <person name="Mondo S.J."/>
            <person name="Barry K."/>
            <person name="Sandor L."/>
            <person name="Lee J."/>
            <person name="Lipzen A."/>
            <person name="Pangilinan J."/>
            <person name="LaButti K."/>
            <person name="Hainaut M."/>
            <person name="Henrissat B."/>
            <person name="Grigoriev I.V."/>
            <person name="Spatafora J.W."/>
            <person name="Aime M.C."/>
        </authorList>
    </citation>
    <scope>NUCLEOTIDE SEQUENCE [LARGE SCALE GENOMIC DNA]</scope>
    <source>
        <strain evidence="1 2">SA 807</strain>
    </source>
</reference>
<gene>
    <name evidence="1" type="ORF">IE53DRAFT_411308</name>
</gene>
<organism evidence="1 2">
    <name type="scientific">Violaceomyces palustris</name>
    <dbReference type="NCBI Taxonomy" id="1673888"/>
    <lineage>
        <taxon>Eukaryota</taxon>
        <taxon>Fungi</taxon>
        <taxon>Dikarya</taxon>
        <taxon>Basidiomycota</taxon>
        <taxon>Ustilaginomycotina</taxon>
        <taxon>Ustilaginomycetes</taxon>
        <taxon>Violaceomycetales</taxon>
        <taxon>Violaceomycetaceae</taxon>
        <taxon>Violaceomyces</taxon>
    </lineage>
</organism>
<evidence type="ECO:0000313" key="1">
    <source>
        <dbReference type="EMBL" id="PWN49883.1"/>
    </source>
</evidence>
<dbReference type="Proteomes" id="UP000245626">
    <property type="component" value="Unassembled WGS sequence"/>
</dbReference>
<proteinExistence type="predicted"/>
<evidence type="ECO:0000313" key="2">
    <source>
        <dbReference type="Proteomes" id="UP000245626"/>
    </source>
</evidence>